<proteinExistence type="predicted"/>
<sequence>MKYQLEISTLLTPVNAHLLFEKCEWPELNSFDREMIGDYFSNLVDDIQMDSALADWTFTIIIHVGTYWGAKDIRIGKRGIIYTDTKEKVLTIGIPLPYHKTVGWGVEKKKRFAAKIPDPSKDKNVRLIPVDFTKYDDMGSYIEDTIKIALQSLFEVGFTLKGCEVRLK</sequence>
<evidence type="ECO:0000313" key="2">
    <source>
        <dbReference type="Proteomes" id="UP000501780"/>
    </source>
</evidence>
<dbReference type="RefSeq" id="WP_167966865.1">
    <property type="nucleotide sequence ID" value="NZ_CP050831.1"/>
</dbReference>
<dbReference type="EMBL" id="CP050831">
    <property type="protein sequence ID" value="QIU97168.1"/>
    <property type="molecule type" value="Genomic_DNA"/>
</dbReference>
<dbReference type="KEGG" id="bfc:BacF7301_24775"/>
<protein>
    <recommendedName>
        <fullName evidence="3">Immunity protein 9</fullName>
    </recommendedName>
</protein>
<dbReference type="InterPro" id="IPR028963">
    <property type="entry name" value="Imm9"/>
</dbReference>
<evidence type="ECO:0000313" key="1">
    <source>
        <dbReference type="EMBL" id="QIU97168.1"/>
    </source>
</evidence>
<reference evidence="1 2" key="1">
    <citation type="submission" date="2020-03" db="EMBL/GenBank/DDBJ databases">
        <title>Genomic analysis of Bacteroides faecium CBA7301.</title>
        <authorList>
            <person name="Kim J."/>
            <person name="Roh S.W."/>
        </authorList>
    </citation>
    <scope>NUCLEOTIDE SEQUENCE [LARGE SCALE GENOMIC DNA]</scope>
    <source>
        <strain evidence="1 2">CBA7301</strain>
    </source>
</reference>
<dbReference type="AlphaFoldDB" id="A0A6H0KXI1"/>
<dbReference type="Pfam" id="PF15587">
    <property type="entry name" value="Imm9"/>
    <property type="match status" value="1"/>
</dbReference>
<accession>A0A6H0KXI1</accession>
<organism evidence="1 2">
    <name type="scientific">Bacteroides faecium</name>
    <dbReference type="NCBI Taxonomy" id="2715212"/>
    <lineage>
        <taxon>Bacteria</taxon>
        <taxon>Pseudomonadati</taxon>
        <taxon>Bacteroidota</taxon>
        <taxon>Bacteroidia</taxon>
        <taxon>Bacteroidales</taxon>
        <taxon>Bacteroidaceae</taxon>
        <taxon>Bacteroides</taxon>
    </lineage>
</organism>
<dbReference type="Proteomes" id="UP000501780">
    <property type="component" value="Chromosome"/>
</dbReference>
<name>A0A6H0KXI1_9BACE</name>
<gene>
    <name evidence="1" type="ORF">BacF7301_24775</name>
</gene>
<evidence type="ECO:0008006" key="3">
    <source>
        <dbReference type="Google" id="ProtNLM"/>
    </source>
</evidence>
<keyword evidence="2" id="KW-1185">Reference proteome</keyword>